<dbReference type="EMBL" id="CP009225">
    <property type="protein sequence ID" value="AKC63503.1"/>
    <property type="molecule type" value="Genomic_DNA"/>
</dbReference>
<name>A0A7U4JQN1_CLOSG</name>
<protein>
    <submittedName>
        <fullName evidence="2">Polysaccharide biosynthesis protein</fullName>
    </submittedName>
</protein>
<reference evidence="2 3" key="1">
    <citation type="journal article" date="2015" name="PLoS ONE">
        <title>A universal mariner transposon system for forward genetic studies in the genus clostridium.</title>
        <authorList>
            <person name="Zhang Y."/>
            <person name="Grosse-Honebrink A."/>
            <person name="Minton N.P."/>
        </authorList>
    </citation>
    <scope>NUCLEOTIDE SEQUENCE [LARGE SCALE GENOMIC DNA]</scope>
    <source>
        <strain evidence="2 3">NCIMB 10696</strain>
    </source>
</reference>
<evidence type="ECO:0000313" key="3">
    <source>
        <dbReference type="Proteomes" id="UP000033052"/>
    </source>
</evidence>
<dbReference type="InterPro" id="IPR016181">
    <property type="entry name" value="Acyl_CoA_acyltransferase"/>
</dbReference>
<dbReference type="InterPro" id="IPR000182">
    <property type="entry name" value="GNAT_dom"/>
</dbReference>
<dbReference type="KEGG" id="cld:CLSPO_c27830"/>
<dbReference type="PANTHER" id="PTHR43328">
    <property type="entry name" value="ACETYLTRANSFERASE-RELATED"/>
    <property type="match status" value="1"/>
</dbReference>
<dbReference type="Gene3D" id="3.40.630.30">
    <property type="match status" value="1"/>
</dbReference>
<gene>
    <name evidence="2" type="ORF">CLSPO_c27830</name>
</gene>
<dbReference type="Proteomes" id="UP000033052">
    <property type="component" value="Chromosome"/>
</dbReference>
<evidence type="ECO:0000313" key="2">
    <source>
        <dbReference type="EMBL" id="AKC63503.1"/>
    </source>
</evidence>
<organism evidence="2 3">
    <name type="scientific">Clostridium sporogenes</name>
    <dbReference type="NCBI Taxonomy" id="1509"/>
    <lineage>
        <taxon>Bacteria</taxon>
        <taxon>Bacillati</taxon>
        <taxon>Bacillota</taxon>
        <taxon>Clostridia</taxon>
        <taxon>Eubacteriales</taxon>
        <taxon>Clostridiaceae</taxon>
        <taxon>Clostridium</taxon>
    </lineage>
</organism>
<dbReference type="AlphaFoldDB" id="A0A7U4JQN1"/>
<dbReference type="PANTHER" id="PTHR43328:SF1">
    <property type="entry name" value="N-ACETYLTRANSFERASE DOMAIN-CONTAINING PROTEIN"/>
    <property type="match status" value="1"/>
</dbReference>
<proteinExistence type="predicted"/>
<dbReference type="GO" id="GO:0016747">
    <property type="term" value="F:acyltransferase activity, transferring groups other than amino-acyl groups"/>
    <property type="evidence" value="ECO:0007669"/>
    <property type="project" value="InterPro"/>
</dbReference>
<dbReference type="PROSITE" id="PS51186">
    <property type="entry name" value="GNAT"/>
    <property type="match status" value="1"/>
</dbReference>
<evidence type="ECO:0000259" key="1">
    <source>
        <dbReference type="PROSITE" id="PS51186"/>
    </source>
</evidence>
<dbReference type="RefSeq" id="WP_050481922.1">
    <property type="nucleotide sequence ID" value="NZ_CP009225.1"/>
</dbReference>
<dbReference type="GeneID" id="92939425"/>
<dbReference type="SUPFAM" id="SSF55729">
    <property type="entry name" value="Acyl-CoA N-acyltransferases (Nat)"/>
    <property type="match status" value="1"/>
</dbReference>
<feature type="domain" description="N-acetyltransferase" evidence="1">
    <location>
        <begin position="3"/>
        <end position="149"/>
    </location>
</feature>
<dbReference type="Pfam" id="PF13302">
    <property type="entry name" value="Acetyltransf_3"/>
    <property type="match status" value="1"/>
</dbReference>
<accession>A0A7U4JQN1</accession>
<sequence>MKFELRKANINDCNLLYYWINDEQVRSNSFNSNKIDYEEHKEWFQKRLHSQYTQIFILEKKKQRIGQIRIDIEDTKAIIGYSIDKEYRGQNYGYKILNMLEHEIIANCSCIKTLEGRVKLNNISSQKCFERNTYNKFIKESYVLYRKNL</sequence>